<sequence>MSVLFSELKVGPVMLPNRIVVPPMCQYSADDGSVNDWHLQHLMTLAMSGAGLVVVEATAVERLGRITHGCVGLYSDANEYALRRVIAAARSVALPGTKFGIQLAHAGRKASSQRPWEGGNALAAGEDPWQTYAASPLPIGPGWHVPEPLDAAGIARIRKAFVKAARRAERIGFDMIELHMAHGYLMHSFLSPIANRRDDDWGGDAERRMAFPLSVAEAVREAVGPGIALGARITGSDWSEEGITPDDAVALVRRLKAIGLDYVCVSSGGITTTIRVPISPGYQVPFAAKVKAETGIATRAVGLIVDPHQAETILADGKADMVAIGRAMLFDPRWGWRAAEALGADIALPTQYARTSAAAWPGRQMLREAAE</sequence>
<reference evidence="7 8" key="1">
    <citation type="submission" date="2019-03" db="EMBL/GenBank/DDBJ databases">
        <title>Genomic Encyclopedia of Type Strains, Phase IV (KMG-IV): sequencing the most valuable type-strain genomes for metagenomic binning, comparative biology and taxonomic classification.</title>
        <authorList>
            <person name="Goeker M."/>
        </authorList>
    </citation>
    <scope>NUCLEOTIDE SEQUENCE [LARGE SCALE GENOMIC DNA]</scope>
    <source>
        <strain evidence="7 8">DSM 19345</strain>
    </source>
</reference>
<dbReference type="PANTHER" id="PTHR43303">
    <property type="entry name" value="NADPH DEHYDROGENASE C23G7.10C-RELATED"/>
    <property type="match status" value="1"/>
</dbReference>
<proteinExistence type="predicted"/>
<evidence type="ECO:0000256" key="3">
    <source>
        <dbReference type="ARBA" id="ARBA00022643"/>
    </source>
</evidence>
<protein>
    <submittedName>
        <fullName evidence="7">2,4-dienoyl-CoA reductase-like NADH-dependent reductase (Old Yellow Enzyme family)</fullName>
    </submittedName>
</protein>
<dbReference type="GO" id="GO:0003959">
    <property type="term" value="F:NADPH dehydrogenase activity"/>
    <property type="evidence" value="ECO:0007669"/>
    <property type="project" value="InterPro"/>
</dbReference>
<accession>A0A4R3MIL6</accession>
<gene>
    <name evidence="7" type="ORF">EDC22_10123</name>
</gene>
<evidence type="ECO:0000256" key="2">
    <source>
        <dbReference type="ARBA" id="ARBA00022630"/>
    </source>
</evidence>
<dbReference type="GO" id="GO:0010181">
    <property type="term" value="F:FMN binding"/>
    <property type="evidence" value="ECO:0007669"/>
    <property type="project" value="InterPro"/>
</dbReference>
<dbReference type="OrthoDB" id="9804454at2"/>
<dbReference type="Pfam" id="PF00724">
    <property type="entry name" value="Oxidored_FMN"/>
    <property type="match status" value="1"/>
</dbReference>
<dbReference type="RefSeq" id="WP_132804582.1">
    <property type="nucleotide sequence ID" value="NZ_SMAK01000001.1"/>
</dbReference>
<dbReference type="PANTHER" id="PTHR43303:SF4">
    <property type="entry name" value="NADPH DEHYDROGENASE C23G7.10C-RELATED"/>
    <property type="match status" value="1"/>
</dbReference>
<keyword evidence="4" id="KW-0521">NADP</keyword>
<comment type="caution">
    <text evidence="7">The sequence shown here is derived from an EMBL/GenBank/DDBJ whole genome shotgun (WGS) entry which is preliminary data.</text>
</comment>
<organism evidence="7 8">
    <name type="scientific">Tepidamorphus gemmatus</name>
    <dbReference type="NCBI Taxonomy" id="747076"/>
    <lineage>
        <taxon>Bacteria</taxon>
        <taxon>Pseudomonadati</taxon>
        <taxon>Pseudomonadota</taxon>
        <taxon>Alphaproteobacteria</taxon>
        <taxon>Hyphomicrobiales</taxon>
        <taxon>Tepidamorphaceae</taxon>
        <taxon>Tepidamorphus</taxon>
    </lineage>
</organism>
<comment type="cofactor">
    <cofactor evidence="1">
        <name>FMN</name>
        <dbReference type="ChEBI" id="CHEBI:58210"/>
    </cofactor>
</comment>
<name>A0A4R3MIL6_9HYPH</name>
<keyword evidence="8" id="KW-1185">Reference proteome</keyword>
<dbReference type="SUPFAM" id="SSF51395">
    <property type="entry name" value="FMN-linked oxidoreductases"/>
    <property type="match status" value="1"/>
</dbReference>
<evidence type="ECO:0000313" key="7">
    <source>
        <dbReference type="EMBL" id="TCT13163.1"/>
    </source>
</evidence>
<feature type="domain" description="NADH:flavin oxidoreductase/NADH oxidase N-terminal" evidence="6">
    <location>
        <begin position="4"/>
        <end position="341"/>
    </location>
</feature>
<evidence type="ECO:0000256" key="5">
    <source>
        <dbReference type="ARBA" id="ARBA00023002"/>
    </source>
</evidence>
<evidence type="ECO:0000313" key="8">
    <source>
        <dbReference type="Proteomes" id="UP000295678"/>
    </source>
</evidence>
<dbReference type="GO" id="GO:0050661">
    <property type="term" value="F:NADP binding"/>
    <property type="evidence" value="ECO:0007669"/>
    <property type="project" value="InterPro"/>
</dbReference>
<dbReference type="EMBL" id="SMAK01000001">
    <property type="protein sequence ID" value="TCT13163.1"/>
    <property type="molecule type" value="Genomic_DNA"/>
</dbReference>
<dbReference type="Gene3D" id="3.20.20.70">
    <property type="entry name" value="Aldolase class I"/>
    <property type="match status" value="1"/>
</dbReference>
<evidence type="ECO:0000256" key="4">
    <source>
        <dbReference type="ARBA" id="ARBA00022857"/>
    </source>
</evidence>
<keyword evidence="3" id="KW-0288">FMN</keyword>
<dbReference type="AlphaFoldDB" id="A0A4R3MIL6"/>
<dbReference type="InterPro" id="IPR001155">
    <property type="entry name" value="OxRdtase_FMN_N"/>
</dbReference>
<dbReference type="InterPro" id="IPR044152">
    <property type="entry name" value="YqjM-like"/>
</dbReference>
<dbReference type="InterPro" id="IPR013785">
    <property type="entry name" value="Aldolase_TIM"/>
</dbReference>
<dbReference type="Proteomes" id="UP000295678">
    <property type="component" value="Unassembled WGS sequence"/>
</dbReference>
<evidence type="ECO:0000256" key="1">
    <source>
        <dbReference type="ARBA" id="ARBA00001917"/>
    </source>
</evidence>
<evidence type="ECO:0000259" key="6">
    <source>
        <dbReference type="Pfam" id="PF00724"/>
    </source>
</evidence>
<keyword evidence="5" id="KW-0560">Oxidoreductase</keyword>
<dbReference type="CDD" id="cd02932">
    <property type="entry name" value="OYE_YqiM_FMN"/>
    <property type="match status" value="1"/>
</dbReference>
<keyword evidence="2" id="KW-0285">Flavoprotein</keyword>